<dbReference type="RefSeq" id="WP_302040643.1">
    <property type="nucleotide sequence ID" value="NZ_JAUKPO010000022.1"/>
</dbReference>
<dbReference type="Proteomes" id="UP001168528">
    <property type="component" value="Unassembled WGS sequence"/>
</dbReference>
<comment type="caution">
    <text evidence="2">The sequence shown here is derived from an EMBL/GenBank/DDBJ whole genome shotgun (WGS) entry which is preliminary data.</text>
</comment>
<protein>
    <submittedName>
        <fullName evidence="2">Conjugative transposon protein TraM</fullName>
    </submittedName>
</protein>
<dbReference type="InterPro" id="IPR055407">
    <property type="entry name" value="TraM_C"/>
</dbReference>
<dbReference type="EMBL" id="JAUKPO010000022">
    <property type="protein sequence ID" value="MDO1449840.1"/>
    <property type="molecule type" value="Genomic_DNA"/>
</dbReference>
<feature type="domain" description="Conjugative transposon TraM C-terminal" evidence="1">
    <location>
        <begin position="234"/>
        <end position="372"/>
    </location>
</feature>
<name>A0ABT8RCM7_9BACT</name>
<accession>A0ABT8RCM7</accession>
<evidence type="ECO:0000313" key="2">
    <source>
        <dbReference type="EMBL" id="MDO1449840.1"/>
    </source>
</evidence>
<keyword evidence="3" id="KW-1185">Reference proteome</keyword>
<evidence type="ECO:0000313" key="3">
    <source>
        <dbReference type="Proteomes" id="UP001168528"/>
    </source>
</evidence>
<sequence length="376" mass="40216">MKKEQVLNILKKHYLLLGLTLLAILLLIGLGIKSAFGPRLSTPIASIAPADTLLSAQVSSTLERYLEELKPKPIYQAAKEEIMAMDFSKPYRPKPIDSIRQVDSIQLVDRVKSVKADRKDLVTVAATRQETSSSSRPATRTTAFVIKGKDTNKIKDPLTGTLPAGDGFYTLKRAGATKEGATMGGATTRQANTLQADTRQASTLQADATTANARLGDATSVPATSVPATPSKLVRAVIEGDHSLSIGAPLRLRLTGQALWSGEVFPANTLCYGRLTGGSNGRVTIHITRMGNTPLSLSVFDQDLKEGIRYGLQQPESEALTETSHQALNEVFSSLPYGGVAGGLARLGRNLFGKIGKGKQGRIHLADGYQVWVGNP</sequence>
<evidence type="ECO:0000259" key="1">
    <source>
        <dbReference type="Pfam" id="PF12508"/>
    </source>
</evidence>
<organism evidence="2 3">
    <name type="scientific">Rhodocytophaga aerolata</name>
    <dbReference type="NCBI Taxonomy" id="455078"/>
    <lineage>
        <taxon>Bacteria</taxon>
        <taxon>Pseudomonadati</taxon>
        <taxon>Bacteroidota</taxon>
        <taxon>Cytophagia</taxon>
        <taxon>Cytophagales</taxon>
        <taxon>Rhodocytophagaceae</taxon>
        <taxon>Rhodocytophaga</taxon>
    </lineage>
</organism>
<reference evidence="2" key="1">
    <citation type="submission" date="2023-07" db="EMBL/GenBank/DDBJ databases">
        <title>The genome sequence of Rhodocytophaga aerolata KACC 12507.</title>
        <authorList>
            <person name="Zhang X."/>
        </authorList>
    </citation>
    <scope>NUCLEOTIDE SEQUENCE</scope>
    <source>
        <strain evidence="2">KACC 12507</strain>
    </source>
</reference>
<dbReference type="Pfam" id="PF12508">
    <property type="entry name" value="Transposon_TraM"/>
    <property type="match status" value="1"/>
</dbReference>
<gene>
    <name evidence="2" type="primary">traM</name>
    <name evidence="2" type="ORF">Q0590_26410</name>
</gene>
<proteinExistence type="predicted"/>